<accession>A0A542Z8G1</accession>
<dbReference type="OrthoDB" id="1188001at2"/>
<dbReference type="InterPro" id="IPR016130">
    <property type="entry name" value="Tyr_Pase_AS"/>
</dbReference>
<sequence>MWLEFESLVNARDVGGIQTPSGAVQPKRLIRSDNLQELTEADLRQLENLGVTDVVDLRSHYEVHHEGPGPLQRNEKIRFHNHSFLPEQHDDDAPEAHNETIISDDAERRGTSDDAERPGQRLPWMDKKDAIKLQNPFASHYLGYIMDRPASVVAALRGIAHADGAALVHCAAGKDRTGTTVALALSLVDADRDQIVADYAASSERMQKIVDRLLARETYRAGLEGRSLDSHMTRPESMFAVLEYIDTEWGGVPRLMEQLGWNAKDQAALQTKLLG</sequence>
<dbReference type="PANTHER" id="PTHR31126:SF1">
    <property type="entry name" value="TYROSINE SPECIFIC PROTEIN PHOSPHATASES DOMAIN-CONTAINING PROTEIN"/>
    <property type="match status" value="1"/>
</dbReference>
<evidence type="ECO:0000256" key="2">
    <source>
        <dbReference type="SAM" id="MobiDB-lite"/>
    </source>
</evidence>
<dbReference type="Pfam" id="PF13350">
    <property type="entry name" value="Y_phosphatase3"/>
    <property type="match status" value="1"/>
</dbReference>
<dbReference type="EMBL" id="VFOR01000004">
    <property type="protein sequence ID" value="TQL56624.1"/>
    <property type="molecule type" value="Genomic_DNA"/>
</dbReference>
<comment type="similarity">
    <text evidence="1">Belongs to the protein-tyrosine phosphatase family.</text>
</comment>
<dbReference type="Proteomes" id="UP000316196">
    <property type="component" value="Unassembled WGS sequence"/>
</dbReference>
<evidence type="ECO:0000256" key="1">
    <source>
        <dbReference type="ARBA" id="ARBA00009580"/>
    </source>
</evidence>
<reference evidence="4 5" key="1">
    <citation type="submission" date="2019-06" db="EMBL/GenBank/DDBJ databases">
        <title>Sequencing the genomes of 1000 actinobacteria strains.</title>
        <authorList>
            <person name="Klenk H.-P."/>
        </authorList>
    </citation>
    <scope>NUCLEOTIDE SEQUENCE [LARGE SCALE GENOMIC DNA]</scope>
    <source>
        <strain evidence="4 5">DSM 8251</strain>
    </source>
</reference>
<protein>
    <submittedName>
        <fullName evidence="4">Protein tyrosine/serine phosphatase</fullName>
    </submittedName>
</protein>
<name>A0A542Z8G1_9ACTN</name>
<dbReference type="Gene3D" id="3.90.190.10">
    <property type="entry name" value="Protein tyrosine phosphatase superfamily"/>
    <property type="match status" value="1"/>
</dbReference>
<dbReference type="SUPFAM" id="SSF52799">
    <property type="entry name" value="(Phosphotyrosine protein) phosphatases II"/>
    <property type="match status" value="1"/>
</dbReference>
<feature type="compositionally biased region" description="Basic and acidic residues" evidence="2">
    <location>
        <begin position="105"/>
        <end position="122"/>
    </location>
</feature>
<dbReference type="InterPro" id="IPR029021">
    <property type="entry name" value="Prot-tyrosine_phosphatase-like"/>
</dbReference>
<evidence type="ECO:0000259" key="3">
    <source>
        <dbReference type="PROSITE" id="PS50056"/>
    </source>
</evidence>
<evidence type="ECO:0000313" key="4">
    <source>
        <dbReference type="EMBL" id="TQL56624.1"/>
    </source>
</evidence>
<dbReference type="PROSITE" id="PS00383">
    <property type="entry name" value="TYR_PHOSPHATASE_1"/>
    <property type="match status" value="1"/>
</dbReference>
<dbReference type="PROSITE" id="PS50056">
    <property type="entry name" value="TYR_PHOSPHATASE_2"/>
    <property type="match status" value="1"/>
</dbReference>
<dbReference type="GO" id="GO:0004721">
    <property type="term" value="F:phosphoprotein phosphatase activity"/>
    <property type="evidence" value="ECO:0007669"/>
    <property type="project" value="InterPro"/>
</dbReference>
<keyword evidence="5" id="KW-1185">Reference proteome</keyword>
<dbReference type="InterPro" id="IPR000387">
    <property type="entry name" value="Tyr_Pase_dom"/>
</dbReference>
<feature type="region of interest" description="Disordered" evidence="2">
    <location>
        <begin position="100"/>
        <end position="122"/>
    </location>
</feature>
<gene>
    <name evidence="4" type="ORF">FB460_2517</name>
</gene>
<comment type="caution">
    <text evidence="4">The sequence shown here is derived from an EMBL/GenBank/DDBJ whole genome shotgun (WGS) entry which is preliminary data.</text>
</comment>
<organism evidence="4 5">
    <name type="scientific">Propioniferax innocua</name>
    <dbReference type="NCBI Taxonomy" id="1753"/>
    <lineage>
        <taxon>Bacteria</taxon>
        <taxon>Bacillati</taxon>
        <taxon>Actinomycetota</taxon>
        <taxon>Actinomycetes</taxon>
        <taxon>Propionibacteriales</taxon>
        <taxon>Propionibacteriaceae</taxon>
        <taxon>Propioniferax</taxon>
    </lineage>
</organism>
<dbReference type="PANTHER" id="PTHR31126">
    <property type="entry name" value="TYROSINE-PROTEIN PHOSPHATASE"/>
    <property type="match status" value="1"/>
</dbReference>
<evidence type="ECO:0000313" key="5">
    <source>
        <dbReference type="Proteomes" id="UP000316196"/>
    </source>
</evidence>
<dbReference type="InterPro" id="IPR026893">
    <property type="entry name" value="Tyr/Ser_Pase_IphP-type"/>
</dbReference>
<dbReference type="AlphaFoldDB" id="A0A542Z8G1"/>
<dbReference type="RefSeq" id="WP_142094551.1">
    <property type="nucleotide sequence ID" value="NZ_BAAAMD010000002.1"/>
</dbReference>
<feature type="domain" description="Tyrosine specific protein phosphatases" evidence="3">
    <location>
        <begin position="150"/>
        <end position="208"/>
    </location>
</feature>
<proteinExistence type="inferred from homology"/>